<dbReference type="Proteomes" id="UP000183504">
    <property type="component" value="Unassembled WGS sequence"/>
</dbReference>
<dbReference type="EMBL" id="CDMW01000001">
    <property type="protein sequence ID" value="CEL90417.1"/>
    <property type="molecule type" value="Genomic_DNA"/>
</dbReference>
<protein>
    <submittedName>
        <fullName evidence="2">Uncharacterized protein</fullName>
    </submittedName>
</protein>
<gene>
    <name evidence="2" type="ORF">SSV_1120</name>
</gene>
<keyword evidence="1" id="KW-0812">Transmembrane</keyword>
<organism evidence="2 3">
    <name type="scientific">Streptococcus sanguinis</name>
    <dbReference type="NCBI Taxonomy" id="1305"/>
    <lineage>
        <taxon>Bacteria</taxon>
        <taxon>Bacillati</taxon>
        <taxon>Bacillota</taxon>
        <taxon>Bacilli</taxon>
        <taxon>Lactobacillales</taxon>
        <taxon>Streptococcaceae</taxon>
        <taxon>Streptococcus</taxon>
    </lineage>
</organism>
<name>A0A0B7GKQ6_STRSA</name>
<sequence>MDKDDDYKNRSVVLPIAIFIVFMIICIMIAFGNVLFMWGIKSAYESLGQNSNTSSLPQKSSDELQLEDKVLDKGNYSFKWSTDEIINLQIKDTSTGQAGVSLDEVLEKHGKATSFFYSEIDDNIELTYFSEAKQDYHRSNLSLTFEKNGSNYHLIRKSAHIIDELYPSLPKEDSSHLWTKDEISSLQVRDESTGKPGMSYEEIIQLFGLPQESEVFISHLDSESSHYIGLDLRYVTSDEVYKNEWVHLTLHREEDGIYRLTIADSHIERTER</sequence>
<dbReference type="AlphaFoldDB" id="A0A0B7GKQ6"/>
<feature type="transmembrane region" description="Helical" evidence="1">
    <location>
        <begin position="12"/>
        <end position="40"/>
    </location>
</feature>
<reference evidence="2 3" key="1">
    <citation type="submission" date="2015-01" db="EMBL/GenBank/DDBJ databases">
        <authorList>
            <person name="Pelicic Vladimir"/>
        </authorList>
    </citation>
    <scope>NUCLEOTIDE SEQUENCE [LARGE SCALE GENOMIC DNA]</scope>
    <source>
        <strain evidence="2 3">2908</strain>
    </source>
</reference>
<proteinExistence type="predicted"/>
<dbReference type="RefSeq" id="WP_072074030.1">
    <property type="nucleotide sequence ID" value="NZ_CDMW01000001.1"/>
</dbReference>
<keyword evidence="1" id="KW-1133">Transmembrane helix</keyword>
<evidence type="ECO:0000256" key="1">
    <source>
        <dbReference type="SAM" id="Phobius"/>
    </source>
</evidence>
<accession>A0A0B7GKQ6</accession>
<evidence type="ECO:0000313" key="3">
    <source>
        <dbReference type="Proteomes" id="UP000183504"/>
    </source>
</evidence>
<evidence type="ECO:0000313" key="2">
    <source>
        <dbReference type="EMBL" id="CEL90417.1"/>
    </source>
</evidence>
<keyword evidence="1" id="KW-0472">Membrane</keyword>